<evidence type="ECO:0000313" key="2">
    <source>
        <dbReference type="Proteomes" id="UP000000812"/>
    </source>
</evidence>
<reference evidence="1 2" key="1">
    <citation type="journal article" date="2000" name="Nature">
        <title>The genome sequence of the plant pathogen Xylella fastidiosa.</title>
        <authorList>
            <person name="Simpson A.J."/>
            <person name="Reinach F.C."/>
            <person name="Arruda P."/>
            <person name="Abreu F.A."/>
            <person name="Acencio M."/>
            <person name="Alvarenga R."/>
            <person name="Alves L.M."/>
            <person name="Araya J.E."/>
            <person name="Baia G.S."/>
            <person name="Baptista C.S."/>
            <person name="Barros M.H."/>
            <person name="Bonaccorsi E.D."/>
            <person name="Bordin S."/>
            <person name="Bove J.M."/>
            <person name="Briones M.R."/>
            <person name="Bueno M.R."/>
            <person name="Camargo A.A."/>
            <person name="Camargo L.E."/>
            <person name="Carraro D.M."/>
            <person name="Carrer H."/>
            <person name="Colauto N.B."/>
            <person name="Colombo C."/>
            <person name="Costa F.F."/>
            <person name="Costa M.C."/>
            <person name="Costa-Neto C.M."/>
            <person name="Coutinho L.L."/>
            <person name="Cristofani M."/>
            <person name="Dias-Neto E."/>
            <person name="Docena C."/>
            <person name="El-Dorry H."/>
            <person name="Facincani A.P."/>
            <person name="Ferreira A.J."/>
            <person name="Ferreira V.C."/>
            <person name="Ferro J.A."/>
            <person name="Fraga J.S."/>
            <person name="Franca S.C."/>
            <person name="Franco M.C."/>
            <person name="Frohme M."/>
            <person name="Furlan L.R."/>
            <person name="Garnier M."/>
            <person name="Goldman G.H."/>
            <person name="Goldman M.H."/>
            <person name="Gomes S.L."/>
            <person name="Gruber A."/>
            <person name="Ho P.L."/>
            <person name="Hoheisel J.D."/>
            <person name="Junqueira M.L."/>
            <person name="Kemper E.L."/>
            <person name="Kitajima J.P."/>
            <person name="Krieger J.E."/>
            <person name="Kuramae E.E."/>
            <person name="Laigret F."/>
            <person name="Lambais M.R."/>
            <person name="Leite L.C."/>
            <person name="Lemos E.G."/>
            <person name="Lemos M.V."/>
            <person name="Lopes S.A."/>
            <person name="Lopes C.R."/>
            <person name="Machado J.A."/>
            <person name="Machado M.A."/>
            <person name="Madeira A.M."/>
            <person name="Madeira H.M."/>
            <person name="Marino C.L."/>
            <person name="Marques M.V."/>
            <person name="Martins E.A."/>
            <person name="Martins E.M."/>
            <person name="Matsukuma A.Y."/>
            <person name="Menck C.F."/>
            <person name="Miracca E.C."/>
            <person name="Miyaki C.Y."/>
            <person name="Monteriro-Vitorello C.B."/>
            <person name="Moon D.H."/>
            <person name="Nagai M.A."/>
            <person name="Nascimento A.L."/>
            <person name="Netto L.E."/>
            <person name="Nhani A.Jr."/>
            <person name="Nobrega F.G."/>
            <person name="Nunes L.R."/>
            <person name="Oliveira M.A."/>
            <person name="de Oliveira M.C."/>
            <person name="de Oliveira R.C."/>
            <person name="Palmieri D.A."/>
            <person name="Paris A."/>
            <person name="Peixoto B.R."/>
            <person name="Pereira G.A."/>
            <person name="Pereira H.A.Jr."/>
            <person name="Pesquero J.B."/>
            <person name="Quaggio R.B."/>
            <person name="Roberto P.G."/>
            <person name="Rodrigues V."/>
            <person name="de M Rosa A.J."/>
            <person name="de Rosa V.E.Jr."/>
            <person name="de Sa R.G."/>
            <person name="Santelli R.V."/>
            <person name="Sawasaki H.E."/>
            <person name="da Silva A.C."/>
            <person name="da Silva A.M."/>
            <person name="da Silva F.R."/>
            <person name="da Silva W.A.Jr."/>
            <person name="da Silveira J.F."/>
            <person name="Silvestri M.L."/>
            <person name="Siqueira W.J."/>
            <person name="de Souza A.A."/>
            <person name="de Souza A.P."/>
            <person name="Terenzi M.F."/>
            <person name="Truffi D."/>
            <person name="Tsai S.M."/>
            <person name="Tsuhako M.H."/>
            <person name="Vallada H."/>
            <person name="Van Sluys M.A."/>
            <person name="Verjovski-Almeida S."/>
            <person name="Vettore A.L."/>
            <person name="Zago M.A."/>
            <person name="Zatz M."/>
            <person name="Meidanis J."/>
            <person name="Setubal J.C."/>
        </authorList>
    </citation>
    <scope>NUCLEOTIDE SEQUENCE [LARGE SCALE GENOMIC DNA]</scope>
    <source>
        <strain evidence="1 2">9a5c</strain>
    </source>
</reference>
<evidence type="ECO:0000313" key="1">
    <source>
        <dbReference type="EMBL" id="AAF84585.1"/>
    </source>
</evidence>
<dbReference type="Proteomes" id="UP000000812">
    <property type="component" value="Chromosome"/>
</dbReference>
<gene>
    <name evidence="1" type="ordered locus">XF_1777</name>
</gene>
<name>Q9PCK2_XYLFA</name>
<dbReference type="PIR" id="B82638">
    <property type="entry name" value="B82638"/>
</dbReference>
<dbReference type="EMBL" id="AE003849">
    <property type="protein sequence ID" value="AAF84585.1"/>
    <property type="molecule type" value="Genomic_DNA"/>
</dbReference>
<sequence>MLESRMPSTTRGSSKQAACGGDHFHEMEWLVREWRAAGRVRFGSRGFRERVEAGGR</sequence>
<organism evidence="1 2">
    <name type="scientific">Xylella fastidiosa (strain 9a5c)</name>
    <dbReference type="NCBI Taxonomy" id="160492"/>
    <lineage>
        <taxon>Bacteria</taxon>
        <taxon>Pseudomonadati</taxon>
        <taxon>Pseudomonadota</taxon>
        <taxon>Gammaproteobacteria</taxon>
        <taxon>Lysobacterales</taxon>
        <taxon>Lysobacteraceae</taxon>
        <taxon>Xylella</taxon>
    </lineage>
</organism>
<dbReference type="AlphaFoldDB" id="Q9PCK2"/>
<dbReference type="KEGG" id="xfa:XF_1777"/>
<proteinExistence type="predicted"/>
<protein>
    <submittedName>
        <fullName evidence="1">Uncharacterized protein</fullName>
    </submittedName>
</protein>
<accession>Q9PCK2</accession>
<dbReference type="HOGENOM" id="CLU_3013363_0_0_6"/>